<dbReference type="AlphaFoldDB" id="A0A1Y0Y7G7"/>
<dbReference type="RefSeq" id="WP_250698111.1">
    <property type="nucleotide sequence ID" value="NZ_CP021509.1"/>
</dbReference>
<dbReference type="CDD" id="cd00229">
    <property type="entry name" value="SGNH_hydrolase"/>
    <property type="match status" value="1"/>
</dbReference>
<dbReference type="SUPFAM" id="SSF52266">
    <property type="entry name" value="SGNH hydrolase"/>
    <property type="match status" value="1"/>
</dbReference>
<evidence type="ECO:0000313" key="1">
    <source>
        <dbReference type="EMBL" id="ARW48407.1"/>
    </source>
</evidence>
<gene>
    <name evidence="1" type="ORF">S1001342_02094</name>
</gene>
<dbReference type="Proteomes" id="UP000196205">
    <property type="component" value="Chromosome"/>
</dbReference>
<dbReference type="InterPro" id="IPR036514">
    <property type="entry name" value="SGNH_hydro_sf"/>
</dbReference>
<sequence>MTEVNNTNELDLLNELISMRENQRQNFSPEMDQVFLERANQLLETLGQKTLYLPRGTVLKAATGFSFEKADSIHLLGEGKIFGAMRKAVHPEYLGGPVMFPPTVRTLHLQQFHAACRKGQATVVVMGDSIFATASDMVSHTENACFSWLETLQECNPGVRFKFVNAALGGRNWSDMNSNSHRPPEWIDARAGLNWKEAVADLKPDLLLLNSGGNDVGKFEPSAVKELIDFFLSLEKAPSIVIGISHLPSLSSEIHEYGTEKFIQGFDALAKWLRTYALFKGLGYLDFYRWNTIRRDGFDPCELSLSRIDADPIEGFTGFGKPQGCTDLGRWKFPAAQNENGLPANSITDFVVSFEIQERPLFLSINLSGMPVDGHKLHYANSIYIYFDNEEGTISWSWSDGIENDHAFRVKTDIPVPSFPAKFNVMVKGNRVVISVWVPFQNSNWQPGNDLVSLGTGYQYICDQTLVRFGGEFCPHIHWAGSGDIIVHNLCIGSAVRVNGGGRRNMPDCTNSELFMSTRYAGGSNHYHMNAYGVRDILTPVIRAQEWDMKPRSL</sequence>
<proteinExistence type="predicted"/>
<evidence type="ECO:0008006" key="3">
    <source>
        <dbReference type="Google" id="ProtNLM"/>
    </source>
</evidence>
<protein>
    <recommendedName>
        <fullName evidence="3">SGNH hydrolase-type esterase domain-containing protein</fullName>
    </recommendedName>
</protein>
<name>A0A1Y0Y7G7_ACEPA</name>
<accession>A0A1Y0Y7G7</accession>
<dbReference type="EMBL" id="CP021509">
    <property type="protein sequence ID" value="ARW48407.1"/>
    <property type="molecule type" value="Genomic_DNA"/>
</dbReference>
<dbReference type="GO" id="GO:0016788">
    <property type="term" value="F:hydrolase activity, acting on ester bonds"/>
    <property type="evidence" value="ECO:0007669"/>
    <property type="project" value="UniProtKB-ARBA"/>
</dbReference>
<evidence type="ECO:0000313" key="2">
    <source>
        <dbReference type="Proteomes" id="UP000196205"/>
    </source>
</evidence>
<dbReference type="Gene3D" id="3.40.50.1110">
    <property type="entry name" value="SGNH hydrolase"/>
    <property type="match status" value="1"/>
</dbReference>
<reference evidence="1 2" key="1">
    <citation type="submission" date="2017-05" db="EMBL/GenBank/DDBJ databases">
        <title>Genome sequence of Acetobacter pasteurianus subsp. pasteurianus strain SRCM101342.</title>
        <authorList>
            <person name="Cho S.H."/>
        </authorList>
    </citation>
    <scope>NUCLEOTIDE SEQUENCE [LARGE SCALE GENOMIC DNA]</scope>
    <source>
        <strain evidence="1 2">SRCM101342</strain>
    </source>
</reference>
<organism evidence="1 2">
    <name type="scientific">Acetobacter pasteurianus subsp. pasteurianus</name>
    <dbReference type="NCBI Taxonomy" id="481145"/>
    <lineage>
        <taxon>Bacteria</taxon>
        <taxon>Pseudomonadati</taxon>
        <taxon>Pseudomonadota</taxon>
        <taxon>Alphaproteobacteria</taxon>
        <taxon>Acetobacterales</taxon>
        <taxon>Acetobacteraceae</taxon>
        <taxon>Acetobacter</taxon>
    </lineage>
</organism>